<organism evidence="1">
    <name type="scientific">Lygus hesperus</name>
    <name type="common">Western plant bug</name>
    <dbReference type="NCBI Taxonomy" id="30085"/>
    <lineage>
        <taxon>Eukaryota</taxon>
        <taxon>Metazoa</taxon>
        <taxon>Ecdysozoa</taxon>
        <taxon>Arthropoda</taxon>
        <taxon>Hexapoda</taxon>
        <taxon>Insecta</taxon>
        <taxon>Pterygota</taxon>
        <taxon>Neoptera</taxon>
        <taxon>Paraneoptera</taxon>
        <taxon>Hemiptera</taxon>
        <taxon>Heteroptera</taxon>
        <taxon>Panheteroptera</taxon>
        <taxon>Cimicomorpha</taxon>
        <taxon>Miridae</taxon>
        <taxon>Mirini</taxon>
        <taxon>Lygus</taxon>
    </lineage>
</organism>
<name>A0A146LNE6_LYGHE</name>
<reference evidence="1" key="1">
    <citation type="journal article" date="2016" name="Gigascience">
        <title>De novo construction of an expanded transcriptome assembly for the western tarnished plant bug, Lygus hesperus.</title>
        <authorList>
            <person name="Tassone E.E."/>
            <person name="Geib S.M."/>
            <person name="Hall B."/>
            <person name="Fabrick J.A."/>
            <person name="Brent C.S."/>
            <person name="Hull J.J."/>
        </authorList>
    </citation>
    <scope>NUCLEOTIDE SEQUENCE</scope>
</reference>
<evidence type="ECO:0000313" key="1">
    <source>
        <dbReference type="EMBL" id="JAQ08302.1"/>
    </source>
</evidence>
<accession>A0A146LNE6</accession>
<dbReference type="AlphaFoldDB" id="A0A146LNE6"/>
<gene>
    <name evidence="1" type="ORF">g.18765</name>
</gene>
<dbReference type="EMBL" id="GDHC01010327">
    <property type="protein sequence ID" value="JAQ08302.1"/>
    <property type="molecule type" value="Transcribed_RNA"/>
</dbReference>
<proteinExistence type="predicted"/>
<protein>
    <submittedName>
        <fullName evidence="1">Uncharacterized protein</fullName>
    </submittedName>
</protein>
<sequence length="248" mass="27948">MALEIVNVTVRGTSDCEDVPNDWMLASFSPIQLEESLMRACFAPNAPYQHKGEVLSVAPPDVRSVSEYIWNFLPVFETIVGLQGENFYLVVLATPVVHLPIYRPFRNLGLSLHLFPGTLYDPKSFRDQLRTALHRFLSSPDAFIVPPKPEPPEDASSPPEGQVPVRMFVIKLADVCCPGRTERLCDNTLQDVKYLYSKLPAFRALPYTASVYLATRRPRGSINLDCLGYQKRVFARLMPAAFREGIIF</sequence>